<name>D8JR17_HYPDA</name>
<dbReference type="EMBL" id="CP002083">
    <property type="protein sequence ID" value="ADJ24002.1"/>
    <property type="molecule type" value="Genomic_DNA"/>
</dbReference>
<proteinExistence type="predicted"/>
<dbReference type="KEGG" id="hdn:Hden_2204"/>
<keyword evidence="3" id="KW-1185">Reference proteome</keyword>
<feature type="chain" id="PRO_5003116046" evidence="1">
    <location>
        <begin position="26"/>
        <end position="95"/>
    </location>
</feature>
<reference evidence="3" key="1">
    <citation type="journal article" date="2011" name="J. Bacteriol.">
        <title>Genome sequences of eight morphologically diverse alphaproteobacteria.</title>
        <authorList>
            <consortium name="US DOE Joint Genome Institute"/>
            <person name="Brown P.J."/>
            <person name="Kysela D.T."/>
            <person name="Buechlein A."/>
            <person name="Hemmerich C."/>
            <person name="Brun Y.V."/>
        </authorList>
    </citation>
    <scope>NUCLEOTIDE SEQUENCE [LARGE SCALE GENOMIC DNA]</scope>
    <source>
        <strain evidence="3">ATCC 51888 / DSM 1869 / NCIB 11706 / TK 0415</strain>
    </source>
</reference>
<evidence type="ECO:0000313" key="2">
    <source>
        <dbReference type="EMBL" id="ADJ24002.1"/>
    </source>
</evidence>
<dbReference type="RefSeq" id="WP_013216161.1">
    <property type="nucleotide sequence ID" value="NC_014313.1"/>
</dbReference>
<organism evidence="2 3">
    <name type="scientific">Hyphomicrobium denitrificans (strain ATCC 51888 / DSM 1869 / NCIMB 11706 / TK 0415)</name>
    <dbReference type="NCBI Taxonomy" id="582899"/>
    <lineage>
        <taxon>Bacteria</taxon>
        <taxon>Pseudomonadati</taxon>
        <taxon>Pseudomonadota</taxon>
        <taxon>Alphaproteobacteria</taxon>
        <taxon>Hyphomicrobiales</taxon>
        <taxon>Hyphomicrobiaceae</taxon>
        <taxon>Hyphomicrobium</taxon>
    </lineage>
</organism>
<accession>D8JR17</accession>
<evidence type="ECO:0000256" key="1">
    <source>
        <dbReference type="SAM" id="SignalP"/>
    </source>
</evidence>
<feature type="signal peptide" evidence="1">
    <location>
        <begin position="1"/>
        <end position="25"/>
    </location>
</feature>
<dbReference type="STRING" id="582899.Hden_2204"/>
<gene>
    <name evidence="2" type="ordered locus">Hden_2204</name>
</gene>
<dbReference type="eggNOG" id="ENOG502ZJK2">
    <property type="taxonomic scope" value="Bacteria"/>
</dbReference>
<dbReference type="AlphaFoldDB" id="D8JR17"/>
<protein>
    <submittedName>
        <fullName evidence="2">Uncharacterized protein</fullName>
    </submittedName>
</protein>
<keyword evidence="1" id="KW-0732">Signal</keyword>
<dbReference type="Proteomes" id="UP000002033">
    <property type="component" value="Chromosome"/>
</dbReference>
<sequence precursor="true">MTFWFAARRAVVLSAILAQMSGVPAQAEAAADEPAGSIEQLLKSGWEVAGYASNADNRSTFILLKNSAQPYLVQCLAGYDVTRTPRVFQNCYKLR</sequence>
<dbReference type="HOGENOM" id="CLU_2369056_0_0_5"/>
<dbReference type="OrthoDB" id="7933296at2"/>
<evidence type="ECO:0000313" key="3">
    <source>
        <dbReference type="Proteomes" id="UP000002033"/>
    </source>
</evidence>